<dbReference type="AlphaFoldDB" id="A0AAD4N4D5"/>
<dbReference type="PANTHER" id="PTHR15598:SF5">
    <property type="entry name" value="ENHANCER OF MRNA-DECAPPING PROTEIN 4"/>
    <property type="match status" value="1"/>
</dbReference>
<evidence type="ECO:0000256" key="2">
    <source>
        <dbReference type="ARBA" id="ARBA00009639"/>
    </source>
</evidence>
<dbReference type="GO" id="GO:0000932">
    <property type="term" value="C:P-body"/>
    <property type="evidence" value="ECO:0007669"/>
    <property type="project" value="UniProtKB-SubCell"/>
</dbReference>
<dbReference type="Gene3D" id="2.130.10.10">
    <property type="entry name" value="YVTN repeat-like/Quinoprotein amine dehydrogenase"/>
    <property type="match status" value="1"/>
</dbReference>
<name>A0AAD4N4D5_9BILA</name>
<organism evidence="11 12">
    <name type="scientific">Ditylenchus destructor</name>
    <dbReference type="NCBI Taxonomy" id="166010"/>
    <lineage>
        <taxon>Eukaryota</taxon>
        <taxon>Metazoa</taxon>
        <taxon>Ecdysozoa</taxon>
        <taxon>Nematoda</taxon>
        <taxon>Chromadorea</taxon>
        <taxon>Rhabditida</taxon>
        <taxon>Tylenchina</taxon>
        <taxon>Tylenchomorpha</taxon>
        <taxon>Sphaerularioidea</taxon>
        <taxon>Anguinidae</taxon>
        <taxon>Anguininae</taxon>
        <taxon>Ditylenchus</taxon>
    </lineage>
</organism>
<feature type="domain" description="Enhancer of mRNA-decapping protein 4 WD40 repeat region" evidence="9">
    <location>
        <begin position="62"/>
        <end position="382"/>
    </location>
</feature>
<accession>A0AAD4N4D5</accession>
<proteinExistence type="inferred from homology"/>
<keyword evidence="6 7" id="KW-0175">Coiled coil</keyword>
<dbReference type="InterPro" id="IPR032401">
    <property type="entry name" value="EDC4_WD40"/>
</dbReference>
<feature type="compositionally biased region" description="Low complexity" evidence="8">
    <location>
        <begin position="498"/>
        <end position="514"/>
    </location>
</feature>
<evidence type="ECO:0000313" key="11">
    <source>
        <dbReference type="EMBL" id="KAI1711168.1"/>
    </source>
</evidence>
<feature type="coiled-coil region" evidence="7">
    <location>
        <begin position="517"/>
        <end position="566"/>
    </location>
</feature>
<gene>
    <name evidence="11" type="ORF">DdX_10422</name>
</gene>
<dbReference type="PANTHER" id="PTHR15598">
    <property type="entry name" value="ENHANCER OF MRNA-DECAPPING PROTEIN 4"/>
    <property type="match status" value="1"/>
</dbReference>
<dbReference type="SUPFAM" id="SSF50978">
    <property type="entry name" value="WD40 repeat-like"/>
    <property type="match status" value="1"/>
</dbReference>
<dbReference type="InterPro" id="IPR045152">
    <property type="entry name" value="EDC4-like"/>
</dbReference>
<evidence type="ECO:0000256" key="6">
    <source>
        <dbReference type="ARBA" id="ARBA00023054"/>
    </source>
</evidence>
<dbReference type="EMBL" id="JAKKPZ010000023">
    <property type="protein sequence ID" value="KAI1711168.1"/>
    <property type="molecule type" value="Genomic_DNA"/>
</dbReference>
<evidence type="ECO:0000256" key="1">
    <source>
        <dbReference type="ARBA" id="ARBA00004201"/>
    </source>
</evidence>
<evidence type="ECO:0000256" key="3">
    <source>
        <dbReference type="ARBA" id="ARBA00022490"/>
    </source>
</evidence>
<evidence type="ECO:0000313" key="12">
    <source>
        <dbReference type="Proteomes" id="UP001201812"/>
    </source>
</evidence>
<evidence type="ECO:0000259" key="9">
    <source>
        <dbReference type="Pfam" id="PF16529"/>
    </source>
</evidence>
<dbReference type="InterPro" id="IPR049404">
    <property type="entry name" value="EDC4_C"/>
</dbReference>
<dbReference type="InterPro" id="IPR015943">
    <property type="entry name" value="WD40/YVTN_repeat-like_dom_sf"/>
</dbReference>
<keyword evidence="12" id="KW-1185">Reference proteome</keyword>
<keyword evidence="3" id="KW-0963">Cytoplasm</keyword>
<feature type="region of interest" description="Disordered" evidence="8">
    <location>
        <begin position="493"/>
        <end position="514"/>
    </location>
</feature>
<dbReference type="Pfam" id="PF16529">
    <property type="entry name" value="Ge1_WD40"/>
    <property type="match status" value="1"/>
</dbReference>
<evidence type="ECO:0000256" key="4">
    <source>
        <dbReference type="ARBA" id="ARBA00022574"/>
    </source>
</evidence>
<comment type="caution">
    <text evidence="11">The sequence shown here is derived from an EMBL/GenBank/DDBJ whole genome shotgun (WGS) entry which is preliminary data.</text>
</comment>
<dbReference type="Pfam" id="PF21289">
    <property type="entry name" value="EDC4_C"/>
    <property type="match status" value="1"/>
</dbReference>
<dbReference type="InterPro" id="IPR036322">
    <property type="entry name" value="WD40_repeat_dom_sf"/>
</dbReference>
<dbReference type="Proteomes" id="UP001201812">
    <property type="component" value="Unassembled WGS sequence"/>
</dbReference>
<keyword evidence="4" id="KW-0853">WD repeat</keyword>
<evidence type="ECO:0000256" key="5">
    <source>
        <dbReference type="ARBA" id="ARBA00022737"/>
    </source>
</evidence>
<evidence type="ECO:0000256" key="7">
    <source>
        <dbReference type="SAM" id="Coils"/>
    </source>
</evidence>
<dbReference type="Gene3D" id="1.10.220.100">
    <property type="entry name" value="conserved c-terminal region of ge- 1"/>
    <property type="match status" value="1"/>
</dbReference>
<keyword evidence="5" id="KW-0677">Repeat</keyword>
<protein>
    <submittedName>
        <fullName evidence="11">WD40 region of ge1, enhancer of mRNA-decapping protein domain-containing protein</fullName>
    </submittedName>
</protein>
<dbReference type="InterPro" id="IPR044938">
    <property type="entry name" value="EDC4_C_sf"/>
</dbReference>
<comment type="similarity">
    <text evidence="2">Belongs to the WD repeat EDC4 family.</text>
</comment>
<reference evidence="11" key="1">
    <citation type="submission" date="2022-01" db="EMBL/GenBank/DDBJ databases">
        <title>Genome Sequence Resource for Two Populations of Ditylenchus destructor, the Migratory Endoparasitic Phytonematode.</title>
        <authorList>
            <person name="Zhang H."/>
            <person name="Lin R."/>
            <person name="Xie B."/>
        </authorList>
    </citation>
    <scope>NUCLEOTIDE SEQUENCE</scope>
    <source>
        <strain evidence="11">BazhouSP</strain>
    </source>
</reference>
<comment type="subcellular location">
    <subcellularLocation>
        <location evidence="1">Cytoplasm</location>
        <location evidence="1">P-body</location>
    </subcellularLocation>
</comment>
<feature type="domain" description="Enhancer of mRNA-decapping protein 4 C-terminal" evidence="10">
    <location>
        <begin position="697"/>
        <end position="816"/>
    </location>
</feature>
<evidence type="ECO:0000256" key="8">
    <source>
        <dbReference type="SAM" id="MobiDB-lite"/>
    </source>
</evidence>
<sequence length="829" mass="93616">MENFSPSTYVEKHDLNDQSKDYVKFGVGKNVVLNVDQQDTAIVNVGGKVRERDSARANSTMLTEYKWENKATYTGRLLAARGKLVAYRLFNENTGEAIRVMERETRARHLIKDFRHPTVDLQWATHAPLLAVLDANANLYVYHVDEKCNTLSKYLNIIRNDSKAGSQSPVTNASNNTKFPKLVWCPYIPDQDETMDSDREDIHMLAVVQGTTIDIFFLQAIKSSLNKSEVRYEQLTSNEVSGAYLSITLDSEITSVRLSPDATAVAVATIDGNISFYVVEADKTRFANSVAPLPNHYAEELLFLDNLNIQNQEQFWKFVVISSDSGRRLSVFDCDNWGCLGKLRFESPNQINRLELLADPTSQFLFVADYDASNLYCLELRNVSTMPCFASCTLVSFCNPMLCVVPCGLAESMDCDLSLEEDDSTPNSILAAFVAITPRSLLELSIDLERCPESDTWSAVRSHADMEEQQQQVEDILRISTCGSYSGGIALPKSTDKSNSTHSNNANINASNSTKALEHLTNKVMTLMEEKMNAMSEKIEALSGEVDKLQRENRNLRNEQNDNLSNVLEKISNELKLRDERIESAMRTICAASQDKLFRSIETMVNQNTLHMQSVVELSQNTSVDTTRNVINQLLVPAIENVCQQLFQQLNERFRDGLQEFVDQLRIISRAQQQQFQQASAASTPLLFQQHNSALIQLIESAQFIQAFELAISFKDPSSITFVCNKVDPDIFFSSPAPVPAHVLLALLHYLSNKLDADAPLKFRYIENLLMYLDNDNIHHHPRDKFRTALEYVSDALNVFMTQDSSAAHKRQVKLLNTLVTNLLRYKYK</sequence>
<dbReference type="GO" id="GO:0031087">
    <property type="term" value="P:deadenylation-independent decapping of nuclear-transcribed mRNA"/>
    <property type="evidence" value="ECO:0007669"/>
    <property type="project" value="InterPro"/>
</dbReference>
<evidence type="ECO:0000259" key="10">
    <source>
        <dbReference type="Pfam" id="PF21289"/>
    </source>
</evidence>